<accession>A0A6L3V0E5</accession>
<evidence type="ECO:0000256" key="1">
    <source>
        <dbReference type="SAM" id="Coils"/>
    </source>
</evidence>
<dbReference type="AlphaFoldDB" id="A0A6L3V0E5"/>
<dbReference type="EMBL" id="WBOS01000022">
    <property type="protein sequence ID" value="KAB2328921.1"/>
    <property type="molecule type" value="Genomic_DNA"/>
</dbReference>
<sequence length="74" mass="8796">MNNQQGIRLTQEQSIKINKAFKTEFVEIYTSAIQWRTLYQDMVSQNEQLIAEIEELKKKKEEQSDKFQKENKAG</sequence>
<gene>
    <name evidence="2" type="ORF">F7731_23495</name>
</gene>
<evidence type="ECO:0000313" key="2">
    <source>
        <dbReference type="EMBL" id="KAB2328921.1"/>
    </source>
</evidence>
<dbReference type="Proteomes" id="UP000481030">
    <property type="component" value="Unassembled WGS sequence"/>
</dbReference>
<proteinExistence type="predicted"/>
<name>A0A6L3V0E5_9BACI</name>
<protein>
    <submittedName>
        <fullName evidence="2">Uncharacterized protein</fullName>
    </submittedName>
</protein>
<keyword evidence="1" id="KW-0175">Coiled coil</keyword>
<keyword evidence="3" id="KW-1185">Reference proteome</keyword>
<organism evidence="2 3">
    <name type="scientific">Cytobacillus depressus</name>
    <dbReference type="NCBI Taxonomy" id="1602942"/>
    <lineage>
        <taxon>Bacteria</taxon>
        <taxon>Bacillati</taxon>
        <taxon>Bacillota</taxon>
        <taxon>Bacilli</taxon>
        <taxon>Bacillales</taxon>
        <taxon>Bacillaceae</taxon>
        <taxon>Cytobacillus</taxon>
    </lineage>
</organism>
<reference evidence="2 3" key="1">
    <citation type="journal article" date="2016" name="Antonie Van Leeuwenhoek">
        <title>Bacillus depressus sp. nov., isolated from soil of a sunflower field.</title>
        <authorList>
            <person name="Wei X."/>
            <person name="Xin D."/>
            <person name="Xin Y."/>
            <person name="Zhang H."/>
            <person name="Wang T."/>
            <person name="Zhang J."/>
        </authorList>
    </citation>
    <scope>NUCLEOTIDE SEQUENCE [LARGE SCALE GENOMIC DNA]</scope>
    <source>
        <strain evidence="2 3">BZ1</strain>
    </source>
</reference>
<dbReference type="RefSeq" id="WP_151537219.1">
    <property type="nucleotide sequence ID" value="NZ_WBOS01000022.1"/>
</dbReference>
<evidence type="ECO:0000313" key="3">
    <source>
        <dbReference type="Proteomes" id="UP000481030"/>
    </source>
</evidence>
<comment type="caution">
    <text evidence="2">The sequence shown here is derived from an EMBL/GenBank/DDBJ whole genome shotgun (WGS) entry which is preliminary data.</text>
</comment>
<feature type="coiled-coil region" evidence="1">
    <location>
        <begin position="39"/>
        <end position="73"/>
    </location>
</feature>